<dbReference type="PANTHER" id="PTHR48000:SF8">
    <property type="entry name" value="TRANSCRIPTION FACTOR RAX2-LIKE"/>
    <property type="match status" value="1"/>
</dbReference>
<feature type="domain" description="HTH myb-type" evidence="9">
    <location>
        <begin position="67"/>
        <end position="117"/>
    </location>
</feature>
<accession>A0A8T0Q4A4</accession>
<dbReference type="SUPFAM" id="SSF46689">
    <property type="entry name" value="Homeodomain-like"/>
    <property type="match status" value="1"/>
</dbReference>
<name>A0A8T0Q4A4_PANVG</name>
<comment type="subcellular location">
    <subcellularLocation>
        <location evidence="1">Nucleus</location>
    </subcellularLocation>
</comment>
<keyword evidence="5" id="KW-0804">Transcription</keyword>
<dbReference type="InterPro" id="IPR001005">
    <property type="entry name" value="SANT/Myb"/>
</dbReference>
<evidence type="ECO:0000256" key="5">
    <source>
        <dbReference type="ARBA" id="ARBA00023163"/>
    </source>
</evidence>
<dbReference type="Pfam" id="PF00249">
    <property type="entry name" value="Myb_DNA-binding"/>
    <property type="match status" value="2"/>
</dbReference>
<evidence type="ECO:0000256" key="3">
    <source>
        <dbReference type="ARBA" id="ARBA00023015"/>
    </source>
</evidence>
<dbReference type="Gene3D" id="1.10.10.60">
    <property type="entry name" value="Homeodomain-like"/>
    <property type="match status" value="2"/>
</dbReference>
<dbReference type="EMBL" id="CM029050">
    <property type="protein sequence ID" value="KAG2565124.1"/>
    <property type="molecule type" value="Genomic_DNA"/>
</dbReference>
<feature type="domain" description="Myb-like" evidence="8">
    <location>
        <begin position="63"/>
        <end position="113"/>
    </location>
</feature>
<keyword evidence="2" id="KW-0677">Repeat</keyword>
<evidence type="ECO:0000256" key="4">
    <source>
        <dbReference type="ARBA" id="ARBA00023125"/>
    </source>
</evidence>
<gene>
    <name evidence="10" type="ORF">PVAP13_7NG025689</name>
</gene>
<dbReference type="PROSITE" id="PS51294">
    <property type="entry name" value="HTH_MYB"/>
    <property type="match status" value="2"/>
</dbReference>
<keyword evidence="3" id="KW-0805">Transcription regulation</keyword>
<keyword evidence="11" id="KW-1185">Reference proteome</keyword>
<dbReference type="OrthoDB" id="2143914at2759"/>
<dbReference type="PANTHER" id="PTHR48000">
    <property type="entry name" value="OS09G0431300 PROTEIN"/>
    <property type="match status" value="1"/>
</dbReference>
<feature type="domain" description="Myb-like" evidence="8">
    <location>
        <begin position="9"/>
        <end position="62"/>
    </location>
</feature>
<dbReference type="GO" id="GO:0005634">
    <property type="term" value="C:nucleus"/>
    <property type="evidence" value="ECO:0007669"/>
    <property type="project" value="UniProtKB-SubCell"/>
</dbReference>
<proteinExistence type="predicted"/>
<dbReference type="SMART" id="SM00717">
    <property type="entry name" value="SANT"/>
    <property type="match status" value="2"/>
</dbReference>
<feature type="domain" description="HTH myb-type" evidence="9">
    <location>
        <begin position="9"/>
        <end position="66"/>
    </location>
</feature>
<reference evidence="10" key="1">
    <citation type="submission" date="2020-05" db="EMBL/GenBank/DDBJ databases">
        <title>WGS assembly of Panicum virgatum.</title>
        <authorList>
            <person name="Lovell J.T."/>
            <person name="Jenkins J."/>
            <person name="Shu S."/>
            <person name="Juenger T.E."/>
            <person name="Schmutz J."/>
        </authorList>
    </citation>
    <scope>NUCLEOTIDE SEQUENCE</scope>
    <source>
        <strain evidence="10">AP13</strain>
    </source>
</reference>
<feature type="region of interest" description="Disordered" evidence="7">
    <location>
        <begin position="301"/>
        <end position="325"/>
    </location>
</feature>
<dbReference type="Proteomes" id="UP000823388">
    <property type="component" value="Chromosome 7N"/>
</dbReference>
<evidence type="ECO:0000313" key="11">
    <source>
        <dbReference type="Proteomes" id="UP000823388"/>
    </source>
</evidence>
<dbReference type="FunFam" id="1.10.10.60:FF:000015">
    <property type="entry name" value="Transcription factor RAX3"/>
    <property type="match status" value="1"/>
</dbReference>
<dbReference type="GO" id="GO:0003677">
    <property type="term" value="F:DNA binding"/>
    <property type="evidence" value="ECO:0007669"/>
    <property type="project" value="UniProtKB-KW"/>
</dbReference>
<evidence type="ECO:0000313" key="10">
    <source>
        <dbReference type="EMBL" id="KAG2565124.1"/>
    </source>
</evidence>
<dbReference type="CDD" id="cd00167">
    <property type="entry name" value="SANT"/>
    <property type="match status" value="1"/>
</dbReference>
<keyword evidence="6" id="KW-0539">Nucleus</keyword>
<dbReference type="PROSITE" id="PS50090">
    <property type="entry name" value="MYB_LIKE"/>
    <property type="match status" value="2"/>
</dbReference>
<sequence length="325" mass="36011">MGRAPCCDKNNVKKGPWSPEEDAKLKEFIEKHGTGGNWIALPQKAGLRRCGKSCRLRWLNYLRPNIKHGEFTEHEDRVICSMYASIGSRWSIIASQLPGRTDNDIKNYWNTKLKKKLLGSTATPPPHRAPRQHHRPLNLMLQHTSPSLPQPTYNSFFSSAGALHDTISGIPAALTLPPPQDYMLNSGGLAIIQNAPSLLHGHGAPQQQFHHHVVKEESGNMIVFGSDQQSCSSSDGTHSQPQFGHGKELSFDGYFGYNNGSSIDHDHSRLFQLQDQHQAQVPVEYNYEEIKQLLLSSTTTGNNLHGPGQDGSMEGFGSQGKVTMM</sequence>
<evidence type="ECO:0000256" key="1">
    <source>
        <dbReference type="ARBA" id="ARBA00004123"/>
    </source>
</evidence>
<comment type="caution">
    <text evidence="10">The sequence shown here is derived from an EMBL/GenBank/DDBJ whole genome shotgun (WGS) entry which is preliminary data.</text>
</comment>
<evidence type="ECO:0000259" key="8">
    <source>
        <dbReference type="PROSITE" id="PS50090"/>
    </source>
</evidence>
<keyword evidence="4" id="KW-0238">DNA-binding</keyword>
<dbReference type="InterPro" id="IPR009057">
    <property type="entry name" value="Homeodomain-like_sf"/>
</dbReference>
<evidence type="ECO:0000256" key="2">
    <source>
        <dbReference type="ARBA" id="ARBA00022737"/>
    </source>
</evidence>
<dbReference type="AlphaFoldDB" id="A0A8T0Q4A4"/>
<organism evidence="10 11">
    <name type="scientific">Panicum virgatum</name>
    <name type="common">Blackwell switchgrass</name>
    <dbReference type="NCBI Taxonomy" id="38727"/>
    <lineage>
        <taxon>Eukaryota</taxon>
        <taxon>Viridiplantae</taxon>
        <taxon>Streptophyta</taxon>
        <taxon>Embryophyta</taxon>
        <taxon>Tracheophyta</taxon>
        <taxon>Spermatophyta</taxon>
        <taxon>Magnoliopsida</taxon>
        <taxon>Liliopsida</taxon>
        <taxon>Poales</taxon>
        <taxon>Poaceae</taxon>
        <taxon>PACMAD clade</taxon>
        <taxon>Panicoideae</taxon>
        <taxon>Panicodae</taxon>
        <taxon>Paniceae</taxon>
        <taxon>Panicinae</taxon>
        <taxon>Panicum</taxon>
        <taxon>Panicum sect. Hiantes</taxon>
    </lineage>
</organism>
<evidence type="ECO:0000259" key="9">
    <source>
        <dbReference type="PROSITE" id="PS51294"/>
    </source>
</evidence>
<protein>
    <submittedName>
        <fullName evidence="10">Uncharacterized protein</fullName>
    </submittedName>
</protein>
<dbReference type="InterPro" id="IPR017930">
    <property type="entry name" value="Myb_dom"/>
</dbReference>
<evidence type="ECO:0000256" key="7">
    <source>
        <dbReference type="SAM" id="MobiDB-lite"/>
    </source>
</evidence>
<evidence type="ECO:0000256" key="6">
    <source>
        <dbReference type="ARBA" id="ARBA00023242"/>
    </source>
</evidence>